<dbReference type="RefSeq" id="WP_268076554.1">
    <property type="nucleotide sequence ID" value="NZ_CP109966.1"/>
</dbReference>
<keyword evidence="4" id="KW-0119">Carbohydrate metabolism</keyword>
<sequence>MSFKQALCLISGLITAQLAYAQPVTLADPTVWLEGDKYYMLGTEAPPQQGFPVFESDNLKSWKSVSGAKPGYALFKGEQTFGERGFWAPQVFKHNHQYFLAYTANERIAIAQSNSAKGPFTRPQLGAFEPDKRQIDPFVFFDDDGKVYLFHVRLNKGNHIYVAEMKSDLSSIKANTLTHCLSPQKKTWEMSGVFKNRIPTVAEGPTVIKHKDNYYLLYSANHFMADEYAVGYATAKSPMGPWTRYQGNPILSQANIGLDGTGHGDVFTGKDNKIYYVFHAHANENQVHPRKTMIVELEFVAADDGIDQLRVKPSSLIQTEIAN</sequence>
<evidence type="ECO:0000256" key="1">
    <source>
        <dbReference type="ARBA" id="ARBA00009865"/>
    </source>
</evidence>
<dbReference type="GO" id="GO:0016787">
    <property type="term" value="F:hydrolase activity"/>
    <property type="evidence" value="ECO:0007669"/>
    <property type="project" value="UniProtKB-KW"/>
</dbReference>
<dbReference type="Pfam" id="PF04616">
    <property type="entry name" value="Glyco_hydro_43"/>
    <property type="match status" value="1"/>
</dbReference>
<dbReference type="GO" id="GO:0016829">
    <property type="term" value="F:lyase activity"/>
    <property type="evidence" value="ECO:0007669"/>
    <property type="project" value="UniProtKB-KW"/>
</dbReference>
<keyword evidence="8" id="KW-0614">Plasmid</keyword>
<keyword evidence="8" id="KW-0456">Lyase</keyword>
<keyword evidence="2" id="KW-0858">Xylan degradation</keyword>
<dbReference type="CDD" id="cd08991">
    <property type="entry name" value="GH43_HoAraf43-like"/>
    <property type="match status" value="1"/>
</dbReference>
<dbReference type="PANTHER" id="PTHR43772:SF2">
    <property type="entry name" value="PUTATIVE (AFU_ORTHOLOGUE AFUA_2G04480)-RELATED"/>
    <property type="match status" value="1"/>
</dbReference>
<dbReference type="PANTHER" id="PTHR43772">
    <property type="entry name" value="ENDO-1,4-BETA-XYLANASE"/>
    <property type="match status" value="1"/>
</dbReference>
<dbReference type="InterPro" id="IPR052176">
    <property type="entry name" value="Glycosyl_Hydrlase_43_Enz"/>
</dbReference>
<protein>
    <submittedName>
        <fullName evidence="8">Glycoside hydrolase family 43 protein</fullName>
    </submittedName>
</protein>
<evidence type="ECO:0000256" key="2">
    <source>
        <dbReference type="ARBA" id="ARBA00022651"/>
    </source>
</evidence>
<dbReference type="EMBL" id="CP109966">
    <property type="protein sequence ID" value="WAJ71832.1"/>
    <property type="molecule type" value="Genomic_DNA"/>
</dbReference>
<keyword evidence="3 6" id="KW-0378">Hydrolase</keyword>
<feature type="chain" id="PRO_5047391056" evidence="7">
    <location>
        <begin position="22"/>
        <end position="323"/>
    </location>
</feature>
<dbReference type="Gene3D" id="2.115.10.20">
    <property type="entry name" value="Glycosyl hydrolase domain, family 43"/>
    <property type="match status" value="1"/>
</dbReference>
<name>A0ABY7ASS5_9ALTE</name>
<keyword evidence="5 6" id="KW-0326">Glycosidase</keyword>
<accession>A0ABY7ASS5</accession>
<dbReference type="SUPFAM" id="SSF75005">
    <property type="entry name" value="Arabinanase/levansucrase/invertase"/>
    <property type="match status" value="1"/>
</dbReference>
<geneLocation type="plasmid" evidence="8 9">
    <name>pCadTS8_1</name>
</geneLocation>
<evidence type="ECO:0000256" key="7">
    <source>
        <dbReference type="SAM" id="SignalP"/>
    </source>
</evidence>
<keyword evidence="9" id="KW-1185">Reference proteome</keyword>
<gene>
    <name evidence="8" type="ORF">OLW01_15975</name>
</gene>
<keyword evidence="7" id="KW-0732">Signal</keyword>
<evidence type="ECO:0000313" key="9">
    <source>
        <dbReference type="Proteomes" id="UP001163726"/>
    </source>
</evidence>
<keyword evidence="2" id="KW-0624">Polysaccharide degradation</keyword>
<organism evidence="8 9">
    <name type="scientific">Catenovulum adriaticum</name>
    <dbReference type="NCBI Taxonomy" id="2984846"/>
    <lineage>
        <taxon>Bacteria</taxon>
        <taxon>Pseudomonadati</taxon>
        <taxon>Pseudomonadota</taxon>
        <taxon>Gammaproteobacteria</taxon>
        <taxon>Alteromonadales</taxon>
        <taxon>Alteromonadaceae</taxon>
        <taxon>Catenovulum</taxon>
    </lineage>
</organism>
<evidence type="ECO:0000256" key="5">
    <source>
        <dbReference type="ARBA" id="ARBA00023295"/>
    </source>
</evidence>
<dbReference type="InterPro" id="IPR023296">
    <property type="entry name" value="Glyco_hydro_beta-prop_sf"/>
</dbReference>
<dbReference type="InterPro" id="IPR006710">
    <property type="entry name" value="Glyco_hydro_43"/>
</dbReference>
<evidence type="ECO:0000313" key="8">
    <source>
        <dbReference type="EMBL" id="WAJ71832.1"/>
    </source>
</evidence>
<feature type="signal peptide" evidence="7">
    <location>
        <begin position="1"/>
        <end position="21"/>
    </location>
</feature>
<proteinExistence type="inferred from homology"/>
<evidence type="ECO:0000256" key="3">
    <source>
        <dbReference type="ARBA" id="ARBA00022801"/>
    </source>
</evidence>
<evidence type="ECO:0000256" key="6">
    <source>
        <dbReference type="RuleBase" id="RU361187"/>
    </source>
</evidence>
<evidence type="ECO:0000256" key="4">
    <source>
        <dbReference type="ARBA" id="ARBA00023277"/>
    </source>
</evidence>
<reference evidence="8" key="1">
    <citation type="submission" date="2022-10" db="EMBL/GenBank/DDBJ databases">
        <title>Catenovulum adriacola sp. nov. isolated in the Harbour of Susak.</title>
        <authorList>
            <person name="Schoch T."/>
            <person name="Reich S.J."/>
            <person name="Stoeferle S."/>
            <person name="Flaiz M."/>
            <person name="Kazda M."/>
            <person name="Riedel C.U."/>
            <person name="Duerre P."/>
        </authorList>
    </citation>
    <scope>NUCLEOTIDE SEQUENCE</scope>
    <source>
        <strain evidence="8">TS8</strain>
        <plasmid evidence="8">pCadTS8_1</plasmid>
    </source>
</reference>
<comment type="similarity">
    <text evidence="1 6">Belongs to the glycosyl hydrolase 43 family.</text>
</comment>
<dbReference type="Proteomes" id="UP001163726">
    <property type="component" value="Plasmid pCadTS8_1"/>
</dbReference>